<protein>
    <submittedName>
        <fullName evidence="1">Uncharacterized protein</fullName>
    </submittedName>
</protein>
<evidence type="ECO:0000313" key="1">
    <source>
        <dbReference type="EMBL" id="SDY57884.1"/>
    </source>
</evidence>
<gene>
    <name evidence="1" type="ORF">SAMN05444340_11115</name>
</gene>
<evidence type="ECO:0000313" key="2">
    <source>
        <dbReference type="Proteomes" id="UP000199286"/>
    </source>
</evidence>
<name>A0A1H3L1U2_9RHOB</name>
<sequence length="48" mass="5568">MFHALQEEGVKVFHGQQIMLAAREIKNWDEIQLRTQAASMVDGVYHIQ</sequence>
<keyword evidence="2" id="KW-1185">Reference proteome</keyword>
<accession>A0A1H3L1U2</accession>
<dbReference type="Proteomes" id="UP000199286">
    <property type="component" value="Unassembled WGS sequence"/>
</dbReference>
<dbReference type="AlphaFoldDB" id="A0A1H3L1U2"/>
<dbReference type="STRING" id="321339.SAMN05444340_11115"/>
<organism evidence="1 2">
    <name type="scientific">Citreimonas salinaria</name>
    <dbReference type="NCBI Taxonomy" id="321339"/>
    <lineage>
        <taxon>Bacteria</taxon>
        <taxon>Pseudomonadati</taxon>
        <taxon>Pseudomonadota</taxon>
        <taxon>Alphaproteobacteria</taxon>
        <taxon>Rhodobacterales</taxon>
        <taxon>Roseobacteraceae</taxon>
        <taxon>Citreimonas</taxon>
    </lineage>
</organism>
<dbReference type="EMBL" id="FNPF01000011">
    <property type="protein sequence ID" value="SDY57884.1"/>
    <property type="molecule type" value="Genomic_DNA"/>
</dbReference>
<reference evidence="1 2" key="1">
    <citation type="submission" date="2016-10" db="EMBL/GenBank/DDBJ databases">
        <authorList>
            <person name="de Groot N.N."/>
        </authorList>
    </citation>
    <scope>NUCLEOTIDE SEQUENCE [LARGE SCALE GENOMIC DNA]</scope>
    <source>
        <strain evidence="1 2">DSM 26880</strain>
    </source>
</reference>
<proteinExistence type="predicted"/>